<dbReference type="SMART" id="SM00968">
    <property type="entry name" value="SMC_hinge"/>
    <property type="match status" value="1"/>
</dbReference>
<dbReference type="EMBL" id="JAODUP010000117">
    <property type="protein sequence ID" value="KAK2161410.1"/>
    <property type="molecule type" value="Genomic_DNA"/>
</dbReference>
<dbReference type="InterPro" id="IPR058616">
    <property type="entry name" value="Ig_SMCHD1_8th"/>
</dbReference>
<dbReference type="Pfam" id="PF06470">
    <property type="entry name" value="SMC_hinge"/>
    <property type="match status" value="1"/>
</dbReference>
<dbReference type="InterPro" id="IPR036277">
    <property type="entry name" value="SMC_hinge_sf"/>
</dbReference>
<dbReference type="GO" id="GO:0005524">
    <property type="term" value="F:ATP binding"/>
    <property type="evidence" value="ECO:0007669"/>
    <property type="project" value="InterPro"/>
</dbReference>
<dbReference type="Pfam" id="PF26199">
    <property type="entry name" value="Ig_SMCHD1_8th"/>
    <property type="match status" value="1"/>
</dbReference>
<dbReference type="PANTHER" id="PTHR22640:SF2">
    <property type="entry name" value="STRUCTURAL MAINTENANCE OF CHROMOSOMES FLEXIBLE HINGE DOMAIN-CONTAINING PROTEIN 1"/>
    <property type="match status" value="1"/>
</dbReference>
<evidence type="ECO:0000259" key="3">
    <source>
        <dbReference type="SMART" id="SM00968"/>
    </source>
</evidence>
<gene>
    <name evidence="4" type="ORF">LSH36_117g05127</name>
</gene>
<feature type="compositionally biased region" description="Polar residues" evidence="2">
    <location>
        <begin position="525"/>
        <end position="537"/>
    </location>
</feature>
<dbReference type="GO" id="GO:0005694">
    <property type="term" value="C:chromosome"/>
    <property type="evidence" value="ECO:0007669"/>
    <property type="project" value="InterPro"/>
</dbReference>
<keyword evidence="1" id="KW-0175">Coiled coil</keyword>
<dbReference type="GO" id="GO:0051276">
    <property type="term" value="P:chromosome organization"/>
    <property type="evidence" value="ECO:0007669"/>
    <property type="project" value="InterPro"/>
</dbReference>
<dbReference type="PANTHER" id="PTHR22640">
    <property type="entry name" value="STRUCTURAL MAINTENANCE OF CHROMOSOMES FLEXIBLE HINGE DOMAIN-CONTAINING PROTEIN 1"/>
    <property type="match status" value="1"/>
</dbReference>
<protein>
    <recommendedName>
        <fullName evidence="3">SMC hinge domain-containing protein</fullName>
    </recommendedName>
</protein>
<feature type="region of interest" description="Disordered" evidence="2">
    <location>
        <begin position="500"/>
        <end position="625"/>
    </location>
</feature>
<comment type="caution">
    <text evidence="4">The sequence shown here is derived from an EMBL/GenBank/DDBJ whole genome shotgun (WGS) entry which is preliminary data.</text>
</comment>
<keyword evidence="5" id="KW-1185">Reference proteome</keyword>
<dbReference type="AlphaFoldDB" id="A0AAD9N938"/>
<feature type="compositionally biased region" description="Polar residues" evidence="2">
    <location>
        <begin position="548"/>
        <end position="567"/>
    </location>
</feature>
<dbReference type="Gene3D" id="1.20.1060.20">
    <property type="match status" value="1"/>
</dbReference>
<feature type="compositionally biased region" description="Polar residues" evidence="2">
    <location>
        <begin position="502"/>
        <end position="518"/>
    </location>
</feature>
<evidence type="ECO:0000313" key="4">
    <source>
        <dbReference type="EMBL" id="KAK2161410.1"/>
    </source>
</evidence>
<dbReference type="InterPro" id="IPR010935">
    <property type="entry name" value="SMC_hinge"/>
</dbReference>
<evidence type="ECO:0000313" key="5">
    <source>
        <dbReference type="Proteomes" id="UP001208570"/>
    </source>
</evidence>
<accession>A0AAD9N938</accession>
<dbReference type="InterPro" id="IPR038892">
    <property type="entry name" value="SMCHD1"/>
</dbReference>
<feature type="coiled-coil region" evidence="1">
    <location>
        <begin position="183"/>
        <end position="210"/>
    </location>
</feature>
<feature type="compositionally biased region" description="Low complexity" evidence="2">
    <location>
        <begin position="576"/>
        <end position="609"/>
    </location>
</feature>
<sequence length="625" mass="69980">MFSYVDGVKYNLQSEQYPLKVKPGSPESLIPVEDPGTPTVSNTKSQANRILLKYLQLQLKDKYGNDTGDDISGMLSIEVRSASHHSDQDVPCLAGNTHSISVPLSRGSAIIQDLIIEENTSGKDGQEYLLYCTVDGCNSELDVPPYKLSFLFYNDVKKQSQMAALSKERDNLLGVIRTYRSLFDTTQQLIDELKLSVKEAESDVDRIRSDLRKKGILLNQLSSLINIDKVITERSRGRDDLKDKPRRICGLTEPAKDPNILGKIAHLAMIEDEDCARVLSWHMSADMDCIVTMTTAKAQEIHGQTGGKQQLLPLDSIYKKNLPDWKKPLPHVRLRPNWHPKGNPVYARDLLSFPSQPDLCKIVFGMLLGDTVILDTLEDANRYRQEIVKFTHCPTILTRDGERIRSNGKFGGLMNKALPIEKLRGAIFSAPLPRQYYDAVLELELLQNYRQAFLKHSRAKDELHDQTKIQNSPEMKAKYKECQEAEDQLEIIESRLGFSRPTARTNSTAEVVQDSNLHNNKRRPSNASTISSLASPTPDTPKSKRSRVINSTSQQHSPATTKATTGNTRRKSGVDKTSPAKPAAAATTVTPPVRMSTRRAAAESSLAWESLRKRPRRSLSDKSPH</sequence>
<name>A0AAD9N938_9ANNE</name>
<dbReference type="GO" id="GO:0006302">
    <property type="term" value="P:double-strand break repair"/>
    <property type="evidence" value="ECO:0007669"/>
    <property type="project" value="InterPro"/>
</dbReference>
<evidence type="ECO:0000256" key="1">
    <source>
        <dbReference type="SAM" id="Coils"/>
    </source>
</evidence>
<organism evidence="4 5">
    <name type="scientific">Paralvinella palmiformis</name>
    <dbReference type="NCBI Taxonomy" id="53620"/>
    <lineage>
        <taxon>Eukaryota</taxon>
        <taxon>Metazoa</taxon>
        <taxon>Spiralia</taxon>
        <taxon>Lophotrochozoa</taxon>
        <taxon>Annelida</taxon>
        <taxon>Polychaeta</taxon>
        <taxon>Sedentaria</taxon>
        <taxon>Canalipalpata</taxon>
        <taxon>Terebellida</taxon>
        <taxon>Terebelliformia</taxon>
        <taxon>Alvinellidae</taxon>
        <taxon>Paralvinella</taxon>
    </lineage>
</organism>
<reference evidence="4" key="1">
    <citation type="journal article" date="2023" name="Mol. Biol. Evol.">
        <title>Third-Generation Sequencing Reveals the Adaptive Role of the Epigenome in Three Deep-Sea Polychaetes.</title>
        <authorList>
            <person name="Perez M."/>
            <person name="Aroh O."/>
            <person name="Sun Y."/>
            <person name="Lan Y."/>
            <person name="Juniper S.K."/>
            <person name="Young C.R."/>
            <person name="Angers B."/>
            <person name="Qian P.Y."/>
        </authorList>
    </citation>
    <scope>NUCLEOTIDE SEQUENCE</scope>
    <source>
        <strain evidence="4">P08H-3</strain>
    </source>
</reference>
<dbReference type="Gene3D" id="3.30.70.1620">
    <property type="match status" value="1"/>
</dbReference>
<dbReference type="SUPFAM" id="SSF75553">
    <property type="entry name" value="Smc hinge domain"/>
    <property type="match status" value="1"/>
</dbReference>
<feature type="domain" description="SMC hinge" evidence="3">
    <location>
        <begin position="258"/>
        <end position="384"/>
    </location>
</feature>
<proteinExistence type="predicted"/>
<dbReference type="Proteomes" id="UP001208570">
    <property type="component" value="Unassembled WGS sequence"/>
</dbReference>
<evidence type="ECO:0000256" key="2">
    <source>
        <dbReference type="SAM" id="MobiDB-lite"/>
    </source>
</evidence>